<comment type="caution">
    <text evidence="1">The sequence shown here is derived from an EMBL/GenBank/DDBJ whole genome shotgun (WGS) entry which is preliminary data.</text>
</comment>
<sequence>MNTKELAILLDVSEANARRITHIQGAPVLRIGRDIRIIISKLDQFLEEHIGEVL</sequence>
<name>A0A399IRB6_9CLOT</name>
<protein>
    <submittedName>
        <fullName evidence="1">DNA-binding protein</fullName>
    </submittedName>
</protein>
<proteinExistence type="predicted"/>
<accession>A0A399IRB6</accession>
<dbReference type="Proteomes" id="UP000265930">
    <property type="component" value="Unassembled WGS sequence"/>
</dbReference>
<dbReference type="GO" id="GO:0003677">
    <property type="term" value="F:DNA binding"/>
    <property type="evidence" value="ECO:0007669"/>
    <property type="project" value="UniProtKB-KW"/>
</dbReference>
<keyword evidence="1" id="KW-0238">DNA-binding</keyword>
<organism evidence="1 2">
    <name type="scientific">Clostridium chromiireducens</name>
    <dbReference type="NCBI Taxonomy" id="225345"/>
    <lineage>
        <taxon>Bacteria</taxon>
        <taxon>Bacillati</taxon>
        <taxon>Bacillota</taxon>
        <taxon>Clostridia</taxon>
        <taxon>Eubacteriales</taxon>
        <taxon>Clostridiaceae</taxon>
        <taxon>Clostridium</taxon>
    </lineage>
</organism>
<gene>
    <name evidence="1" type="ORF">D2A34_10135</name>
</gene>
<dbReference type="EMBL" id="QXDJ01000002">
    <property type="protein sequence ID" value="RII35530.1"/>
    <property type="molecule type" value="Genomic_DNA"/>
</dbReference>
<evidence type="ECO:0000313" key="2">
    <source>
        <dbReference type="Proteomes" id="UP000265930"/>
    </source>
</evidence>
<evidence type="ECO:0000313" key="1">
    <source>
        <dbReference type="EMBL" id="RII35530.1"/>
    </source>
</evidence>
<reference evidence="1 2" key="1">
    <citation type="submission" date="2018-08" db="EMBL/GenBank/DDBJ databases">
        <title>Genome of Clostridium chromiireducens C1, DSM12136.</title>
        <authorList>
            <person name="Xing M."/>
            <person name="Wei Y."/>
            <person name="Ang E.L."/>
            <person name="Zhao H."/>
            <person name="Zhang Y."/>
        </authorList>
    </citation>
    <scope>NUCLEOTIDE SEQUENCE [LARGE SCALE GENOMIC DNA]</scope>
    <source>
        <strain evidence="1 2">C1</strain>
    </source>
</reference>
<dbReference type="AlphaFoldDB" id="A0A399IRB6"/>